<reference evidence="1 3" key="1">
    <citation type="journal article" date="2014" name="BMC Genomics">
        <title>Genome sequence of Anopheles sinensis provides insight into genetics basis of mosquito competence for malaria parasites.</title>
        <authorList>
            <person name="Zhou D."/>
            <person name="Zhang D."/>
            <person name="Ding G."/>
            <person name="Shi L."/>
            <person name="Hou Q."/>
            <person name="Ye Y."/>
            <person name="Xu Y."/>
            <person name="Zhou H."/>
            <person name="Xiong C."/>
            <person name="Li S."/>
            <person name="Yu J."/>
            <person name="Hong S."/>
            <person name="Yu X."/>
            <person name="Zou P."/>
            <person name="Chen C."/>
            <person name="Chang X."/>
            <person name="Wang W."/>
            <person name="Lv Y."/>
            <person name="Sun Y."/>
            <person name="Ma L."/>
            <person name="Shen B."/>
            <person name="Zhu C."/>
        </authorList>
    </citation>
    <scope>NUCLEOTIDE SEQUENCE [LARGE SCALE GENOMIC DNA]</scope>
</reference>
<gene>
    <name evidence="1" type="ORF">ZHAS_00022047</name>
</gene>
<organism evidence="1">
    <name type="scientific">Anopheles sinensis</name>
    <name type="common">Mosquito</name>
    <dbReference type="NCBI Taxonomy" id="74873"/>
    <lineage>
        <taxon>Eukaryota</taxon>
        <taxon>Metazoa</taxon>
        <taxon>Ecdysozoa</taxon>
        <taxon>Arthropoda</taxon>
        <taxon>Hexapoda</taxon>
        <taxon>Insecta</taxon>
        <taxon>Pterygota</taxon>
        <taxon>Neoptera</taxon>
        <taxon>Endopterygota</taxon>
        <taxon>Diptera</taxon>
        <taxon>Nematocera</taxon>
        <taxon>Culicoidea</taxon>
        <taxon>Culicidae</taxon>
        <taxon>Anophelinae</taxon>
        <taxon>Anopheles</taxon>
    </lineage>
</organism>
<proteinExistence type="predicted"/>
<dbReference type="EnsemblMetazoa" id="ASIC022047-RA">
    <property type="protein sequence ID" value="ASIC022047-PA"/>
    <property type="gene ID" value="ASIC022047"/>
</dbReference>
<dbReference type="AlphaFoldDB" id="A0A084WUB5"/>
<evidence type="ECO:0000313" key="3">
    <source>
        <dbReference type="Proteomes" id="UP000030765"/>
    </source>
</evidence>
<dbReference type="EMBL" id="ATLV01027047">
    <property type="status" value="NOT_ANNOTATED_CDS"/>
    <property type="molecule type" value="Genomic_DNA"/>
</dbReference>
<evidence type="ECO:0000313" key="2">
    <source>
        <dbReference type="EnsemblMetazoa" id="ASIC022047-PA"/>
    </source>
</evidence>
<dbReference type="Proteomes" id="UP000030765">
    <property type="component" value="Unassembled WGS sequence"/>
</dbReference>
<sequence length="51" mass="5430">MAHPPRGCKSVLCTCSKSGSSREKVINALCPSFPLVSPMPSHVEFSARPCV</sequence>
<keyword evidence="3" id="KW-1185">Reference proteome</keyword>
<dbReference type="VEuPathDB" id="VectorBase:ASIC022047"/>
<reference evidence="2" key="2">
    <citation type="submission" date="2020-05" db="UniProtKB">
        <authorList>
            <consortium name="EnsemblMetazoa"/>
        </authorList>
    </citation>
    <scope>IDENTIFICATION</scope>
</reference>
<dbReference type="EMBL" id="KE525421">
    <property type="protein sequence ID" value="KFB53809.1"/>
    <property type="molecule type" value="Genomic_DNA"/>
</dbReference>
<name>A0A084WUB5_ANOSI</name>
<protein>
    <submittedName>
        <fullName evidence="1 2">Uncharacterized protein</fullName>
    </submittedName>
</protein>
<evidence type="ECO:0000313" key="1">
    <source>
        <dbReference type="EMBL" id="KFB53809.1"/>
    </source>
</evidence>
<accession>A0A084WUB5</accession>